<gene>
    <name evidence="3" type="ORF">KM312_04705</name>
</gene>
<feature type="region of interest" description="Disordered" evidence="1">
    <location>
        <begin position="86"/>
        <end position="124"/>
    </location>
</feature>
<evidence type="ECO:0000256" key="1">
    <source>
        <dbReference type="SAM" id="MobiDB-lite"/>
    </source>
</evidence>
<accession>A0A947D339</accession>
<evidence type="ECO:0000313" key="3">
    <source>
        <dbReference type="EMBL" id="MBT9281943.1"/>
    </source>
</evidence>
<keyword evidence="2" id="KW-0472">Membrane</keyword>
<protein>
    <submittedName>
        <fullName evidence="3">Uncharacterized protein</fullName>
    </submittedName>
</protein>
<organism evidence="3 4">
    <name type="scientific">Hydrogenibacillus schlegelii</name>
    <name type="common">Bacillus schlegelii</name>
    <dbReference type="NCBI Taxonomy" id="1484"/>
    <lineage>
        <taxon>Bacteria</taxon>
        <taxon>Bacillati</taxon>
        <taxon>Bacillota</taxon>
        <taxon>Bacilli</taxon>
        <taxon>Bacillales</taxon>
        <taxon>Bacillales Family X. Incertae Sedis</taxon>
        <taxon>Hydrogenibacillus</taxon>
    </lineage>
</organism>
<reference evidence="3" key="1">
    <citation type="journal article" date="2021" name="Microbiology">
        <title>Metagenomic Analysis of the Microbial Community in the Underground Coal Fire Area (Kemerovo Region, Russia) Revealed Predominance of Thermophilic Members of the Phyla Deinococcus-thermus, Aquificae, and Firmicutes.</title>
        <authorList>
            <person name="Kadnikov V."/>
            <person name="Mardanov A.V."/>
            <person name="Beletsky A.V."/>
            <person name="Karnachuk O.V."/>
            <person name="Ravin N.V."/>
        </authorList>
    </citation>
    <scope>NUCLEOTIDE SEQUENCE</scope>
    <source>
        <strain evidence="3">RBS10-49</strain>
    </source>
</reference>
<keyword evidence="2" id="KW-0812">Transmembrane</keyword>
<feature type="compositionally biased region" description="Polar residues" evidence="1">
    <location>
        <begin position="111"/>
        <end position="124"/>
    </location>
</feature>
<dbReference type="EMBL" id="JAHHQF010000047">
    <property type="protein sequence ID" value="MBT9281943.1"/>
    <property type="molecule type" value="Genomic_DNA"/>
</dbReference>
<evidence type="ECO:0000313" key="4">
    <source>
        <dbReference type="Proteomes" id="UP000748108"/>
    </source>
</evidence>
<dbReference type="Proteomes" id="UP000748108">
    <property type="component" value="Unassembled WGS sequence"/>
</dbReference>
<sequence length="124" mass="13172">MARPMTSPLSPGRKARARGAGLPTENIRCTAKTTGGAFTPLERRFAWAGFVLMLAGTALGVFAILSNRATVLYTFYPPRRRRIGRRVRNASSGTFGTKAGESASERGWPLPSTTRSAATTSGPG</sequence>
<proteinExistence type="predicted"/>
<dbReference type="InterPro" id="IPR036927">
    <property type="entry name" value="Cyt_c_oxase-like_su1_sf"/>
</dbReference>
<name>A0A947D339_HYDSH</name>
<keyword evidence="2" id="KW-1133">Transmembrane helix</keyword>
<dbReference type="AlphaFoldDB" id="A0A947D339"/>
<dbReference type="SUPFAM" id="SSF81442">
    <property type="entry name" value="Cytochrome c oxidase subunit I-like"/>
    <property type="match status" value="1"/>
</dbReference>
<comment type="caution">
    <text evidence="3">The sequence shown here is derived from an EMBL/GenBank/DDBJ whole genome shotgun (WGS) entry which is preliminary data.</text>
</comment>
<evidence type="ECO:0000256" key="2">
    <source>
        <dbReference type="SAM" id="Phobius"/>
    </source>
</evidence>
<feature type="region of interest" description="Disordered" evidence="1">
    <location>
        <begin position="1"/>
        <end position="26"/>
    </location>
</feature>
<feature type="transmembrane region" description="Helical" evidence="2">
    <location>
        <begin position="45"/>
        <end position="76"/>
    </location>
</feature>